<dbReference type="PROSITE" id="PS51194">
    <property type="entry name" value="HELICASE_CTER"/>
    <property type="match status" value="1"/>
</dbReference>
<evidence type="ECO:0000256" key="7">
    <source>
        <dbReference type="RuleBase" id="RU000492"/>
    </source>
</evidence>
<dbReference type="InterPro" id="IPR027417">
    <property type="entry name" value="P-loop_NTPase"/>
</dbReference>
<proteinExistence type="inferred from homology"/>
<evidence type="ECO:0000259" key="10">
    <source>
        <dbReference type="PROSITE" id="PS51194"/>
    </source>
</evidence>
<name>A0A3B0JTN4_DROGU</name>
<dbReference type="InterPro" id="IPR000629">
    <property type="entry name" value="RNA-helicase_DEAD-box_CS"/>
</dbReference>
<dbReference type="InterPro" id="IPR014001">
    <property type="entry name" value="Helicase_ATP-bd"/>
</dbReference>
<dbReference type="GO" id="GO:0003676">
    <property type="term" value="F:nucleic acid binding"/>
    <property type="evidence" value="ECO:0007669"/>
    <property type="project" value="InterPro"/>
</dbReference>
<feature type="domain" description="Helicase ATP-binding" evidence="9">
    <location>
        <begin position="94"/>
        <end position="265"/>
    </location>
</feature>
<feature type="region of interest" description="Disordered" evidence="8">
    <location>
        <begin position="497"/>
        <end position="581"/>
    </location>
</feature>
<dbReference type="PROSITE" id="PS00039">
    <property type="entry name" value="DEAD_ATP_HELICASE"/>
    <property type="match status" value="1"/>
</dbReference>
<keyword evidence="4 7" id="KW-0347">Helicase</keyword>
<organism evidence="12 13">
    <name type="scientific">Drosophila guanche</name>
    <name type="common">Fruit fly</name>
    <dbReference type="NCBI Taxonomy" id="7266"/>
    <lineage>
        <taxon>Eukaryota</taxon>
        <taxon>Metazoa</taxon>
        <taxon>Ecdysozoa</taxon>
        <taxon>Arthropoda</taxon>
        <taxon>Hexapoda</taxon>
        <taxon>Insecta</taxon>
        <taxon>Pterygota</taxon>
        <taxon>Neoptera</taxon>
        <taxon>Endopterygota</taxon>
        <taxon>Diptera</taxon>
        <taxon>Brachycera</taxon>
        <taxon>Muscomorpha</taxon>
        <taxon>Ephydroidea</taxon>
        <taxon>Drosophilidae</taxon>
        <taxon>Drosophila</taxon>
        <taxon>Sophophora</taxon>
    </lineage>
</organism>
<dbReference type="CDD" id="cd18787">
    <property type="entry name" value="SF2_C_DEAD"/>
    <property type="match status" value="1"/>
</dbReference>
<dbReference type="STRING" id="7266.A0A3B0JTN4"/>
<sequence>MRTTKYKKKIKLVSITTIDSQENIDSPIIELKYLVHADSSPWDHPISRQRLNTKQKMQRKEANPFQSLGLRPWLVKQLTKLGLKGATPIQQNCIPAILSGKDCIGAAQTGSGKTFAFALPILEKLSEEPVSHFALVLTPTHELAYQISEQFLVAGQPMGVRVCVVSGGTDQMIESQKLMQRPHIVVAMPGRLADHLTGCDTFSFDNLKYLVVDEADRMLNGDFDESLAIIERCLPSTRQNLFFSATMKDFMKESSIFPIANDCLEWSQDSNVATVDTLDQRYLLCADYDRDMVLIESLRKYREENENSNVMIFTNTKKYCQLLSMTLKSMDIDNVCLHGFMRQKERVAALSRFKSNHIRTLIATDVAARGLDIPSVELVINHMLPRTPKEYIHRVGRTARAGRKGMSISIFRFPRDLELLGAIEAEINTKLTEHPIDQRMVERIFMQVNVTRRESEMQLDNNDFDERAQNYRRKTWIMEGKDPDEMEALYRKKQKDKLKEIRRKRKLQQAESATSEEGKVLLQDERFKSVDSARFEKNRKARSQSRPTKDGNQDVPPKKLARSNPKVSLGKQKKLKSKRRV</sequence>
<dbReference type="GO" id="GO:0003724">
    <property type="term" value="F:RNA helicase activity"/>
    <property type="evidence" value="ECO:0007669"/>
    <property type="project" value="UniProtKB-EC"/>
</dbReference>
<dbReference type="Proteomes" id="UP000268350">
    <property type="component" value="Unassembled WGS sequence"/>
</dbReference>
<keyword evidence="3 7" id="KW-0378">Hydrolase</keyword>
<evidence type="ECO:0000259" key="9">
    <source>
        <dbReference type="PROSITE" id="PS51192"/>
    </source>
</evidence>
<dbReference type="OMA" id="IMIFTDT"/>
<accession>A0A3B0JTN4</accession>
<evidence type="ECO:0000256" key="2">
    <source>
        <dbReference type="ARBA" id="ARBA00022741"/>
    </source>
</evidence>
<evidence type="ECO:0000259" key="11">
    <source>
        <dbReference type="PROSITE" id="PS51195"/>
    </source>
</evidence>
<dbReference type="GO" id="GO:0010468">
    <property type="term" value="P:regulation of gene expression"/>
    <property type="evidence" value="ECO:0007669"/>
    <property type="project" value="UniProtKB-ARBA"/>
</dbReference>
<dbReference type="InterPro" id="IPR011545">
    <property type="entry name" value="DEAD/DEAH_box_helicase_dom"/>
</dbReference>
<reference evidence="13" key="1">
    <citation type="submission" date="2018-01" db="EMBL/GenBank/DDBJ databases">
        <authorList>
            <person name="Alioto T."/>
            <person name="Alioto T."/>
        </authorList>
    </citation>
    <scope>NUCLEOTIDE SEQUENCE [LARGE SCALE GENOMIC DNA]</scope>
</reference>
<dbReference type="GO" id="GO:0016787">
    <property type="term" value="F:hydrolase activity"/>
    <property type="evidence" value="ECO:0007669"/>
    <property type="project" value="UniProtKB-KW"/>
</dbReference>
<feature type="compositionally biased region" description="Basic residues" evidence="8">
    <location>
        <begin position="497"/>
        <end position="507"/>
    </location>
</feature>
<dbReference type="PANTHER" id="PTHR47959:SF24">
    <property type="entry name" value="ATP-DEPENDENT RNA HELICASE"/>
    <property type="match status" value="1"/>
</dbReference>
<evidence type="ECO:0000256" key="3">
    <source>
        <dbReference type="ARBA" id="ARBA00022801"/>
    </source>
</evidence>
<dbReference type="FunFam" id="3.40.50.300:FF:002790">
    <property type="entry name" value="Dbp45A"/>
    <property type="match status" value="1"/>
</dbReference>
<keyword evidence="2 7" id="KW-0547">Nucleotide-binding</keyword>
<evidence type="ECO:0000256" key="1">
    <source>
        <dbReference type="ARBA" id="ARBA00012552"/>
    </source>
</evidence>
<dbReference type="PROSITE" id="PS51195">
    <property type="entry name" value="Q_MOTIF"/>
    <property type="match status" value="1"/>
</dbReference>
<evidence type="ECO:0000256" key="8">
    <source>
        <dbReference type="SAM" id="MobiDB-lite"/>
    </source>
</evidence>
<feature type="short sequence motif" description="Q motif" evidence="6">
    <location>
        <begin position="63"/>
        <end position="91"/>
    </location>
</feature>
<dbReference type="Gene3D" id="3.40.50.300">
    <property type="entry name" value="P-loop containing nucleotide triphosphate hydrolases"/>
    <property type="match status" value="2"/>
</dbReference>
<dbReference type="SUPFAM" id="SSF52540">
    <property type="entry name" value="P-loop containing nucleoside triphosphate hydrolases"/>
    <property type="match status" value="1"/>
</dbReference>
<dbReference type="InterPro" id="IPR001650">
    <property type="entry name" value="Helicase_C-like"/>
</dbReference>
<dbReference type="PROSITE" id="PS51192">
    <property type="entry name" value="HELICASE_ATP_BIND_1"/>
    <property type="match status" value="1"/>
</dbReference>
<dbReference type="GO" id="GO:0005829">
    <property type="term" value="C:cytosol"/>
    <property type="evidence" value="ECO:0007669"/>
    <property type="project" value="TreeGrafter"/>
</dbReference>
<feature type="compositionally biased region" description="Basic residues" evidence="8">
    <location>
        <begin position="571"/>
        <end position="581"/>
    </location>
</feature>
<evidence type="ECO:0000256" key="6">
    <source>
        <dbReference type="PROSITE-ProRule" id="PRU00552"/>
    </source>
</evidence>
<gene>
    <name evidence="12" type="ORF">DGUA_6G002074</name>
</gene>
<dbReference type="EMBL" id="OUUW01000001">
    <property type="protein sequence ID" value="SPP74438.1"/>
    <property type="molecule type" value="Genomic_DNA"/>
</dbReference>
<evidence type="ECO:0000256" key="5">
    <source>
        <dbReference type="ARBA" id="ARBA00022840"/>
    </source>
</evidence>
<dbReference type="PANTHER" id="PTHR47959">
    <property type="entry name" value="ATP-DEPENDENT RNA HELICASE RHLE-RELATED"/>
    <property type="match status" value="1"/>
</dbReference>
<comment type="similarity">
    <text evidence="7">Belongs to the DEAD box helicase family.</text>
</comment>
<feature type="domain" description="Helicase C-terminal" evidence="10">
    <location>
        <begin position="293"/>
        <end position="442"/>
    </location>
</feature>
<dbReference type="Pfam" id="PF00270">
    <property type="entry name" value="DEAD"/>
    <property type="match status" value="1"/>
</dbReference>
<dbReference type="CDD" id="cd17955">
    <property type="entry name" value="DEADc_DDX49"/>
    <property type="match status" value="1"/>
</dbReference>
<keyword evidence="13" id="KW-1185">Reference proteome</keyword>
<evidence type="ECO:0000256" key="4">
    <source>
        <dbReference type="ARBA" id="ARBA00022806"/>
    </source>
</evidence>
<dbReference type="InterPro" id="IPR050079">
    <property type="entry name" value="DEAD_box_RNA_helicase"/>
</dbReference>
<dbReference type="FunFam" id="3.40.50.300:FF:001515">
    <property type="entry name" value="ATP-dependent RNA helicase, putative"/>
    <property type="match status" value="1"/>
</dbReference>
<evidence type="ECO:0000313" key="13">
    <source>
        <dbReference type="Proteomes" id="UP000268350"/>
    </source>
</evidence>
<dbReference type="SMART" id="SM00487">
    <property type="entry name" value="DEXDc"/>
    <property type="match status" value="1"/>
</dbReference>
<dbReference type="EC" id="3.6.4.13" evidence="1"/>
<feature type="domain" description="DEAD-box RNA helicase Q" evidence="11">
    <location>
        <begin position="63"/>
        <end position="91"/>
    </location>
</feature>
<dbReference type="InterPro" id="IPR014014">
    <property type="entry name" value="RNA_helicase_DEAD_Q_motif"/>
</dbReference>
<protein>
    <recommendedName>
        <fullName evidence="1">RNA helicase</fullName>
        <ecNumber evidence="1">3.6.4.13</ecNumber>
    </recommendedName>
</protein>
<keyword evidence="5 7" id="KW-0067">ATP-binding</keyword>
<feature type="compositionally biased region" description="Basic and acidic residues" evidence="8">
    <location>
        <begin position="516"/>
        <end position="538"/>
    </location>
</feature>
<dbReference type="GO" id="GO:0005524">
    <property type="term" value="F:ATP binding"/>
    <property type="evidence" value="ECO:0007669"/>
    <property type="project" value="UniProtKB-KW"/>
</dbReference>
<dbReference type="OrthoDB" id="10261904at2759"/>
<dbReference type="AlphaFoldDB" id="A0A3B0JTN4"/>
<dbReference type="SMART" id="SM00490">
    <property type="entry name" value="HELICc"/>
    <property type="match status" value="1"/>
</dbReference>
<dbReference type="Pfam" id="PF00271">
    <property type="entry name" value="Helicase_C"/>
    <property type="match status" value="1"/>
</dbReference>
<evidence type="ECO:0000313" key="12">
    <source>
        <dbReference type="EMBL" id="SPP74438.1"/>
    </source>
</evidence>